<evidence type="ECO:0000256" key="13">
    <source>
        <dbReference type="ARBA" id="ARBA00023002"/>
    </source>
</evidence>
<evidence type="ECO:0000313" key="20">
    <source>
        <dbReference type="Proteomes" id="UP001305779"/>
    </source>
</evidence>
<keyword evidence="11" id="KW-0479">Metal-binding</keyword>
<evidence type="ECO:0000256" key="16">
    <source>
        <dbReference type="SAM" id="MobiDB-lite"/>
    </source>
</evidence>
<comment type="cofactor">
    <cofactor evidence="1">
        <name>Mo-molybdopterin</name>
        <dbReference type="ChEBI" id="CHEBI:71302"/>
    </cofactor>
</comment>
<evidence type="ECO:0000256" key="5">
    <source>
        <dbReference type="ARBA" id="ARBA00006253"/>
    </source>
</evidence>
<dbReference type="Pfam" id="PF03404">
    <property type="entry name" value="Mo-co_dimer"/>
    <property type="match status" value="1"/>
</dbReference>
<feature type="compositionally biased region" description="Basic and acidic residues" evidence="16">
    <location>
        <begin position="16"/>
        <end position="44"/>
    </location>
</feature>
<dbReference type="Pfam" id="PF00970">
    <property type="entry name" value="FAD_binding_6"/>
    <property type="match status" value="2"/>
</dbReference>
<evidence type="ECO:0000256" key="10">
    <source>
        <dbReference type="ARBA" id="ARBA00022630"/>
    </source>
</evidence>
<dbReference type="InterPro" id="IPR017927">
    <property type="entry name" value="FAD-bd_FR_type"/>
</dbReference>
<evidence type="ECO:0000256" key="11">
    <source>
        <dbReference type="ARBA" id="ARBA00022723"/>
    </source>
</evidence>
<evidence type="ECO:0000256" key="7">
    <source>
        <dbReference type="ARBA" id="ARBA00012673"/>
    </source>
</evidence>
<evidence type="ECO:0000256" key="14">
    <source>
        <dbReference type="ARBA" id="ARBA00023063"/>
    </source>
</evidence>
<dbReference type="Gene3D" id="3.90.420.10">
    <property type="entry name" value="Oxidoreductase, molybdopterin-binding domain"/>
    <property type="match status" value="1"/>
</dbReference>
<comment type="subunit">
    <text evidence="6">Homodimer.</text>
</comment>
<keyword evidence="20" id="KW-1185">Reference proteome</keyword>
<dbReference type="SUPFAM" id="SSF63380">
    <property type="entry name" value="Riboflavin synthase domain-like"/>
    <property type="match status" value="1"/>
</dbReference>
<dbReference type="InterPro" id="IPR014756">
    <property type="entry name" value="Ig_E-set"/>
</dbReference>
<evidence type="ECO:0000256" key="2">
    <source>
        <dbReference type="ARBA" id="ARBA00001971"/>
    </source>
</evidence>
<comment type="cofactor">
    <cofactor evidence="3">
        <name>FAD</name>
        <dbReference type="ChEBI" id="CHEBI:57692"/>
    </cofactor>
</comment>
<dbReference type="InterPro" id="IPR001199">
    <property type="entry name" value="Cyt_B5-like_heme/steroid-bd"/>
</dbReference>
<feature type="compositionally biased region" description="Basic and acidic residues" evidence="16">
    <location>
        <begin position="79"/>
        <end position="98"/>
    </location>
</feature>
<dbReference type="PRINTS" id="PR00407">
    <property type="entry name" value="EUMOPTERIN"/>
</dbReference>
<evidence type="ECO:0000256" key="4">
    <source>
        <dbReference type="ARBA" id="ARBA00003838"/>
    </source>
</evidence>
<dbReference type="InterPro" id="IPR017938">
    <property type="entry name" value="Riboflavin_synthase-like_b-brl"/>
</dbReference>
<feature type="compositionally biased region" description="Low complexity" evidence="16">
    <location>
        <begin position="59"/>
        <end position="71"/>
    </location>
</feature>
<comment type="similarity">
    <text evidence="5">Belongs to the nitrate reductase family.</text>
</comment>
<evidence type="ECO:0000256" key="8">
    <source>
        <dbReference type="ARBA" id="ARBA00015499"/>
    </source>
</evidence>
<dbReference type="PROSITE" id="PS50255">
    <property type="entry name" value="CYTOCHROME_B5_2"/>
    <property type="match status" value="1"/>
</dbReference>
<dbReference type="PANTHER" id="PTHR19372">
    <property type="entry name" value="SULFITE REDUCTASE"/>
    <property type="match status" value="1"/>
</dbReference>
<comment type="caution">
    <text evidence="19">The sequence shown here is derived from an EMBL/GenBank/DDBJ whole genome shotgun (WGS) entry which is preliminary data.</text>
</comment>
<reference evidence="19 20" key="1">
    <citation type="journal article" date="2023" name="G3 (Bethesda)">
        <title>A chromosome-level genome assembly of Zasmidium syzygii isolated from banana leaves.</title>
        <authorList>
            <person name="van Westerhoven A.C."/>
            <person name="Mehrabi R."/>
            <person name="Talebi R."/>
            <person name="Steentjes M.B.F."/>
            <person name="Corcolon B."/>
            <person name="Chong P.A."/>
            <person name="Kema G.H.J."/>
            <person name="Seidl M.F."/>
        </authorList>
    </citation>
    <scope>NUCLEOTIDE SEQUENCE [LARGE SCALE GENOMIC DNA]</scope>
    <source>
        <strain evidence="19 20">P124</strain>
    </source>
</reference>
<comment type="function">
    <text evidence="4">Nitrate reductase is a key enzyme involved in the first step of nitrate assimilation in plants, fungi and bacteria.</text>
</comment>
<feature type="compositionally biased region" description="Basic and acidic residues" evidence="16">
    <location>
        <begin position="149"/>
        <end position="165"/>
    </location>
</feature>
<dbReference type="CDD" id="cd06183">
    <property type="entry name" value="cyt_b5_reduct_like"/>
    <property type="match status" value="1"/>
</dbReference>
<feature type="compositionally biased region" description="Basic and acidic residues" evidence="16">
    <location>
        <begin position="870"/>
        <end position="880"/>
    </location>
</feature>
<evidence type="ECO:0000256" key="15">
    <source>
        <dbReference type="ARBA" id="ARBA00049155"/>
    </source>
</evidence>
<dbReference type="Gene3D" id="3.10.120.10">
    <property type="entry name" value="Cytochrome b5-like heme/steroid binding domain"/>
    <property type="match status" value="1"/>
</dbReference>
<dbReference type="Gene3D" id="3.40.50.80">
    <property type="entry name" value="Nucleotide-binding domain of ferredoxin-NADP reductase (FNR) module"/>
    <property type="match status" value="1"/>
</dbReference>
<comment type="catalytic activity">
    <reaction evidence="15">
        <text>nitrite + NADP(+) + H2O = nitrate + NADPH + H(+)</text>
        <dbReference type="Rhea" id="RHEA:19061"/>
        <dbReference type="ChEBI" id="CHEBI:15377"/>
        <dbReference type="ChEBI" id="CHEBI:15378"/>
        <dbReference type="ChEBI" id="CHEBI:16301"/>
        <dbReference type="ChEBI" id="CHEBI:17632"/>
        <dbReference type="ChEBI" id="CHEBI:57783"/>
        <dbReference type="ChEBI" id="CHEBI:58349"/>
        <dbReference type="EC" id="1.7.1.3"/>
    </reaction>
</comment>
<feature type="compositionally biased region" description="Acidic residues" evidence="16">
    <location>
        <begin position="199"/>
        <end position="209"/>
    </location>
</feature>
<feature type="region of interest" description="Disordered" evidence="16">
    <location>
        <begin position="239"/>
        <end position="268"/>
    </location>
</feature>
<feature type="domain" description="Cytochrome b5 heme-binding" evidence="17">
    <location>
        <begin position="696"/>
        <end position="774"/>
    </location>
</feature>
<dbReference type="InterPro" id="IPR036374">
    <property type="entry name" value="OxRdtase_Mopterin-bd_sf"/>
</dbReference>
<dbReference type="InterPro" id="IPR039261">
    <property type="entry name" value="FNR_nucleotide-bd"/>
</dbReference>
<dbReference type="InterPro" id="IPR000572">
    <property type="entry name" value="OxRdtase_Mopterin-bd_dom"/>
</dbReference>
<feature type="region of interest" description="Disordered" evidence="16">
    <location>
        <begin position="863"/>
        <end position="889"/>
    </location>
</feature>
<dbReference type="Pfam" id="PF00175">
    <property type="entry name" value="NAD_binding_1"/>
    <property type="match status" value="1"/>
</dbReference>
<dbReference type="InterPro" id="IPR005066">
    <property type="entry name" value="MoCF_OxRdtse_dimer"/>
</dbReference>
<organism evidence="19 20">
    <name type="scientific">Zasmidium cellare</name>
    <name type="common">Wine cellar mold</name>
    <name type="synonym">Racodium cellare</name>
    <dbReference type="NCBI Taxonomy" id="395010"/>
    <lineage>
        <taxon>Eukaryota</taxon>
        <taxon>Fungi</taxon>
        <taxon>Dikarya</taxon>
        <taxon>Ascomycota</taxon>
        <taxon>Pezizomycotina</taxon>
        <taxon>Dothideomycetes</taxon>
        <taxon>Dothideomycetidae</taxon>
        <taxon>Mycosphaerellales</taxon>
        <taxon>Mycosphaerellaceae</taxon>
        <taxon>Zasmidium</taxon>
    </lineage>
</organism>
<proteinExistence type="inferred from homology"/>
<keyword evidence="9" id="KW-0500">Molybdenum</keyword>
<dbReference type="PRINTS" id="PR00406">
    <property type="entry name" value="CYTB5RDTASE"/>
</dbReference>
<protein>
    <recommendedName>
        <fullName evidence="8">Nitrate reductase [NADPH]</fullName>
        <ecNumber evidence="7">1.7.1.3</ecNumber>
    </recommendedName>
</protein>
<dbReference type="PANTHER" id="PTHR19372:SF7">
    <property type="entry name" value="SULFITE OXIDASE, MITOCHONDRIAL"/>
    <property type="match status" value="1"/>
</dbReference>
<evidence type="ECO:0000256" key="6">
    <source>
        <dbReference type="ARBA" id="ARBA00011738"/>
    </source>
</evidence>
<dbReference type="Proteomes" id="UP001305779">
    <property type="component" value="Unassembled WGS sequence"/>
</dbReference>
<dbReference type="Gene3D" id="2.40.30.10">
    <property type="entry name" value="Translation factors"/>
    <property type="match status" value="1"/>
</dbReference>
<dbReference type="PROSITE" id="PS51384">
    <property type="entry name" value="FAD_FR"/>
    <property type="match status" value="1"/>
</dbReference>
<dbReference type="SUPFAM" id="SSF56524">
    <property type="entry name" value="Oxidoreductase molybdopterin-binding domain"/>
    <property type="match status" value="1"/>
</dbReference>
<dbReference type="InterPro" id="IPR008333">
    <property type="entry name" value="Cbr1-like_FAD-bd_dom"/>
</dbReference>
<evidence type="ECO:0000256" key="3">
    <source>
        <dbReference type="ARBA" id="ARBA00001974"/>
    </source>
</evidence>
<evidence type="ECO:0000256" key="1">
    <source>
        <dbReference type="ARBA" id="ARBA00001924"/>
    </source>
</evidence>
<sequence>MPSHIAWNVNVQDHPGSSKEDIDNEPDWKNDHQHRIGYRNRQDRVPGLTHADDEEDEASSTPDLTSSASSSESDDEQQFDEKAKEKFDNLKDRAKEGDLINFRDIVTNETDLHLRYPKDRSIGWRYVLEATEDWVKNEQDWPANLKKRKQEEENKKDQGTDDSKKNSKPTPAETGQEENDWKREQGGSKHHDAYAANDETSDDCEEDQTEYQKLLERYSPQEIALLRALQHEKDYRYKLEQNDGKRKSPQTHNRSTVSIDEQDQFSPDNWLPRSSELIRLTGKHPMNAEADLTKLFDGGLITPNELHYIRNHGAVPRLLWEFHELEVEGGKLVLSMDDLKDKFEHINFPVVLACDGNRRKELNLIRRSKGFNWGSGATGCVYWKGPLLRDVLQAAGVKPGRYTGEGKLRWVNFEGADDPSEGKYATSIPLDYAMDPTNDVILAMYMNDLPLPPDHGYPVRVLIPGYVGGRCVKWLKKIWVTDHENQSHYHIWDNRVLPSFITEKDGEFANAMFAHPDTACNEQNLNSVIVKPAQGEKIPLGKAKRAQTYRIEGYAYDGGGHEVQRVEVSLDGGETWLYCIRKFPDYPIRHGNKFWAWLHWYVDVSIVHILQARSISVRAWNVFKNTQPEQPSWNTMGMMNNCWYVVKPEIQQTKNDEMPHILFRHPVEPGTGDGGWMKPSVENQIATTKQQAGTPQKQFTRQEIEKHNTENDCWLVVDQKVYDCTSVLSWHPGGKAAILGHAGKVHQETSNEFASIHDGFAYQKLKECILGVVTDKAANFIKANAEAAAKEMAQSNQKSGDVVLQKHRWVPVKLQDRQSLSEDTRKYTFGLPDDMKDLGLGTCQHIQLGFHLKDKMLIRSYTPTKPLLPDPKKSKQDKKPTANGTPNKEVVSMQDGQGTFELVVKTYFPTSEQPGGAMSNLLDCMPLGEEVEIRGPTGEIVYNGNGRFTISDQEMTFKKISLVLGGSGITPGYALIARALLGQGENVQVRVVDANKSEKDVLLKDELDQFEKESKGRLKVTHVLSHPSESWKGLKGHVNADIIKDALFPPEEGSVVFLCGPPGMIQKAALPALKDWGYEEDKNVFGF</sequence>
<dbReference type="InterPro" id="IPR036400">
    <property type="entry name" value="Cyt_B5-like_heme/steroid_sf"/>
</dbReference>
<dbReference type="Gene3D" id="2.60.40.650">
    <property type="match status" value="1"/>
</dbReference>
<feature type="compositionally biased region" description="Polar residues" evidence="16">
    <location>
        <begin position="250"/>
        <end position="267"/>
    </location>
</feature>
<dbReference type="SUPFAM" id="SSF52343">
    <property type="entry name" value="Ferredoxin reductase-like, C-terminal NADP-linked domain"/>
    <property type="match status" value="1"/>
</dbReference>
<evidence type="ECO:0000313" key="19">
    <source>
        <dbReference type="EMBL" id="KAK4499311.1"/>
    </source>
</evidence>
<keyword evidence="10" id="KW-0285">Flavoprotein</keyword>
<keyword evidence="14" id="KW-0534">Nitrate assimilation</keyword>
<evidence type="ECO:0000256" key="12">
    <source>
        <dbReference type="ARBA" id="ARBA00022827"/>
    </source>
</evidence>
<accession>A0ABR0EDH3</accession>
<gene>
    <name evidence="19" type="ORF">PRZ48_009824</name>
</gene>
<keyword evidence="13" id="KW-0560">Oxidoreductase</keyword>
<dbReference type="SUPFAM" id="SSF55856">
    <property type="entry name" value="Cytochrome b5-like heme/steroid binding domain"/>
    <property type="match status" value="1"/>
</dbReference>
<dbReference type="EMBL" id="JAXOVC010000007">
    <property type="protein sequence ID" value="KAK4499311.1"/>
    <property type="molecule type" value="Genomic_DNA"/>
</dbReference>
<feature type="compositionally biased region" description="Basic and acidic residues" evidence="16">
    <location>
        <begin position="179"/>
        <end position="193"/>
    </location>
</feature>
<name>A0ABR0EDH3_ZASCE</name>
<comment type="cofactor">
    <cofactor evidence="2">
        <name>heme</name>
        <dbReference type="ChEBI" id="CHEBI:30413"/>
    </cofactor>
</comment>
<evidence type="ECO:0000259" key="18">
    <source>
        <dbReference type="PROSITE" id="PS51384"/>
    </source>
</evidence>
<keyword evidence="12" id="KW-0274">FAD</keyword>
<dbReference type="SUPFAM" id="SSF81296">
    <property type="entry name" value="E set domains"/>
    <property type="match status" value="1"/>
</dbReference>
<dbReference type="InterPro" id="IPR001433">
    <property type="entry name" value="OxRdtase_FAD/NAD-bd"/>
</dbReference>
<evidence type="ECO:0000256" key="9">
    <source>
        <dbReference type="ARBA" id="ARBA00022505"/>
    </source>
</evidence>
<dbReference type="SMART" id="SM01117">
    <property type="entry name" value="Cyt-b5"/>
    <property type="match status" value="1"/>
</dbReference>
<dbReference type="EC" id="1.7.1.3" evidence="7"/>
<dbReference type="Pfam" id="PF00174">
    <property type="entry name" value="Oxidored_molyb"/>
    <property type="match status" value="1"/>
</dbReference>
<feature type="region of interest" description="Disordered" evidence="16">
    <location>
        <begin position="137"/>
        <end position="209"/>
    </location>
</feature>
<feature type="region of interest" description="Disordered" evidence="16">
    <location>
        <begin position="1"/>
        <end position="114"/>
    </location>
</feature>
<dbReference type="Pfam" id="PF00173">
    <property type="entry name" value="Cyt-b5"/>
    <property type="match status" value="1"/>
</dbReference>
<feature type="domain" description="FAD-binding FR-type" evidence="18">
    <location>
        <begin position="807"/>
        <end position="943"/>
    </location>
</feature>
<dbReference type="InterPro" id="IPR008335">
    <property type="entry name" value="Mopterin_OxRdtase_euk"/>
</dbReference>
<evidence type="ECO:0000259" key="17">
    <source>
        <dbReference type="PROSITE" id="PS50255"/>
    </source>
</evidence>